<dbReference type="AlphaFoldDB" id="A0A084Q8C3"/>
<evidence type="ECO:0000313" key="3">
    <source>
        <dbReference type="Proteomes" id="UP000028524"/>
    </source>
</evidence>
<sequence length="138" mass="15129">MFSPSAAKRFRVFSFGQQSRIWCKRILVPDKVYRVVDEQQQQQHRNDITTHLASSHTPRASPSRWAVAFAPGLHAAVKNSSNPATLYGRKGGRVLSHKDSDTTSAARMTGWAPPVAGPGLASLGGRGWGEETDVDWKS</sequence>
<organism evidence="2 3">
    <name type="scientific">Stachybotrys chlorohalonatus (strain IBT 40285)</name>
    <dbReference type="NCBI Taxonomy" id="1283841"/>
    <lineage>
        <taxon>Eukaryota</taxon>
        <taxon>Fungi</taxon>
        <taxon>Dikarya</taxon>
        <taxon>Ascomycota</taxon>
        <taxon>Pezizomycotina</taxon>
        <taxon>Sordariomycetes</taxon>
        <taxon>Hypocreomycetidae</taxon>
        <taxon>Hypocreales</taxon>
        <taxon>Stachybotryaceae</taxon>
        <taxon>Stachybotrys</taxon>
    </lineage>
</organism>
<accession>A0A084Q8C3</accession>
<name>A0A084Q8C3_STAC4</name>
<protein>
    <submittedName>
        <fullName evidence="2">Uncharacterized protein</fullName>
    </submittedName>
</protein>
<evidence type="ECO:0000313" key="2">
    <source>
        <dbReference type="EMBL" id="KFA60208.1"/>
    </source>
</evidence>
<dbReference type="EMBL" id="KL660944">
    <property type="protein sequence ID" value="KFA60208.1"/>
    <property type="molecule type" value="Genomic_DNA"/>
</dbReference>
<dbReference type="Proteomes" id="UP000028524">
    <property type="component" value="Unassembled WGS sequence"/>
</dbReference>
<keyword evidence="3" id="KW-1185">Reference proteome</keyword>
<feature type="region of interest" description="Disordered" evidence="1">
    <location>
        <begin position="116"/>
        <end position="138"/>
    </location>
</feature>
<feature type="region of interest" description="Disordered" evidence="1">
    <location>
        <begin position="88"/>
        <end position="107"/>
    </location>
</feature>
<gene>
    <name evidence="2" type="ORF">S40285_10518</name>
</gene>
<evidence type="ECO:0000256" key="1">
    <source>
        <dbReference type="SAM" id="MobiDB-lite"/>
    </source>
</evidence>
<proteinExistence type="predicted"/>
<dbReference type="InParanoid" id="A0A084Q8C3"/>
<reference evidence="2 3" key="1">
    <citation type="journal article" date="2014" name="BMC Genomics">
        <title>Comparative genome sequencing reveals chemotype-specific gene clusters in the toxigenic black mold Stachybotrys.</title>
        <authorList>
            <person name="Semeiks J."/>
            <person name="Borek D."/>
            <person name="Otwinowski Z."/>
            <person name="Grishin N.V."/>
        </authorList>
    </citation>
    <scope>NUCLEOTIDE SEQUENCE [LARGE SCALE GENOMIC DNA]</scope>
    <source>
        <strain evidence="2 3">IBT 40285</strain>
    </source>
</reference>
<dbReference type="HOGENOM" id="CLU_1856614_0_0_1"/>